<proteinExistence type="inferred from homology"/>
<gene>
    <name evidence="11" type="ORF">H4P12_15285</name>
</gene>
<reference evidence="11" key="1">
    <citation type="submission" date="2020-08" db="EMBL/GenBank/DDBJ databases">
        <title>Paracoccus amoyensis sp. nov., isolated from the surface seawater at coast of Xiamen, Fujian.</title>
        <authorList>
            <person name="Lyu L."/>
        </authorList>
    </citation>
    <scope>NUCLEOTIDE SEQUENCE</scope>
    <source>
        <strain evidence="11">11-3</strain>
    </source>
</reference>
<dbReference type="InterPro" id="IPR034904">
    <property type="entry name" value="FSCA_dom_sf"/>
</dbReference>
<dbReference type="InterPro" id="IPR002744">
    <property type="entry name" value="MIP18-like"/>
</dbReference>
<name>A0A926GF31_9RHOB</name>
<dbReference type="Gene3D" id="3.40.50.300">
    <property type="entry name" value="P-loop containing nucleotide triphosphate hydrolases"/>
    <property type="match status" value="1"/>
</dbReference>
<feature type="binding site" evidence="8">
    <location>
        <begin position="133"/>
        <end position="140"/>
    </location>
    <ligand>
        <name>ATP</name>
        <dbReference type="ChEBI" id="CHEBI:30616"/>
    </ligand>
</feature>
<dbReference type="GO" id="GO:0046872">
    <property type="term" value="F:metal ion binding"/>
    <property type="evidence" value="ECO:0007669"/>
    <property type="project" value="UniProtKB-KW"/>
</dbReference>
<evidence type="ECO:0000256" key="7">
    <source>
        <dbReference type="ARBA" id="ARBA00023014"/>
    </source>
</evidence>
<keyword evidence="12" id="KW-1185">Reference proteome</keyword>
<dbReference type="CDD" id="cd02037">
    <property type="entry name" value="Mrp_NBP35"/>
    <property type="match status" value="1"/>
</dbReference>
<keyword evidence="3 8" id="KW-0479">Metal-binding</keyword>
<dbReference type="AlphaFoldDB" id="A0A926GF31"/>
<dbReference type="RefSeq" id="WP_187794511.1">
    <property type="nucleotide sequence ID" value="NZ_JACOQL010000004.1"/>
</dbReference>
<evidence type="ECO:0000256" key="1">
    <source>
        <dbReference type="ARBA" id="ARBA00007352"/>
    </source>
</evidence>
<keyword evidence="8" id="KW-0378">Hydrolase</keyword>
<dbReference type="GO" id="GO:0140663">
    <property type="term" value="F:ATP-dependent FeS chaperone activity"/>
    <property type="evidence" value="ECO:0007669"/>
    <property type="project" value="InterPro"/>
</dbReference>
<evidence type="ECO:0000256" key="5">
    <source>
        <dbReference type="ARBA" id="ARBA00022840"/>
    </source>
</evidence>
<comment type="caution">
    <text evidence="11">The sequence shown here is derived from an EMBL/GenBank/DDBJ whole genome shotgun (WGS) entry which is preliminary data.</text>
</comment>
<keyword evidence="4 8" id="KW-0547">Nucleotide-binding</keyword>
<dbReference type="EMBL" id="JACOQL010000004">
    <property type="protein sequence ID" value="MBC9248040.1"/>
    <property type="molecule type" value="Genomic_DNA"/>
</dbReference>
<evidence type="ECO:0000256" key="2">
    <source>
        <dbReference type="ARBA" id="ARBA00008205"/>
    </source>
</evidence>
<evidence type="ECO:0000313" key="12">
    <source>
        <dbReference type="Proteomes" id="UP000608594"/>
    </source>
</evidence>
<dbReference type="Pfam" id="PF01883">
    <property type="entry name" value="FeS_assembly_P"/>
    <property type="match status" value="1"/>
</dbReference>
<evidence type="ECO:0000256" key="8">
    <source>
        <dbReference type="HAMAP-Rule" id="MF_02040"/>
    </source>
</evidence>
<comment type="subunit">
    <text evidence="8">Homodimer.</text>
</comment>
<dbReference type="InterPro" id="IPR033756">
    <property type="entry name" value="YlxH/NBP35"/>
</dbReference>
<keyword evidence="5 8" id="KW-0067">ATP-binding</keyword>
<dbReference type="GO" id="GO:0016226">
    <property type="term" value="P:iron-sulfur cluster assembly"/>
    <property type="evidence" value="ECO:0007669"/>
    <property type="project" value="InterPro"/>
</dbReference>
<comment type="similarity">
    <text evidence="1">In the N-terminal section; belongs to the MIP18 family.</text>
</comment>
<dbReference type="Proteomes" id="UP000608594">
    <property type="component" value="Unassembled WGS sequence"/>
</dbReference>
<protein>
    <recommendedName>
        <fullName evidence="8">Iron-sulfur cluster carrier protein</fullName>
    </recommendedName>
</protein>
<dbReference type="PANTHER" id="PTHR42961:SF2">
    <property type="entry name" value="IRON-SULFUR PROTEIN NUBPL"/>
    <property type="match status" value="1"/>
</dbReference>
<feature type="region of interest" description="Disordered" evidence="9">
    <location>
        <begin position="82"/>
        <end position="120"/>
    </location>
</feature>
<accession>A0A926GF31</accession>
<dbReference type="GO" id="GO:0051539">
    <property type="term" value="F:4 iron, 4 sulfur cluster binding"/>
    <property type="evidence" value="ECO:0007669"/>
    <property type="project" value="TreeGrafter"/>
</dbReference>
<dbReference type="GO" id="GO:0005524">
    <property type="term" value="F:ATP binding"/>
    <property type="evidence" value="ECO:0007669"/>
    <property type="project" value="UniProtKB-UniRule"/>
</dbReference>
<evidence type="ECO:0000259" key="10">
    <source>
        <dbReference type="Pfam" id="PF01883"/>
    </source>
</evidence>
<dbReference type="SUPFAM" id="SSF117916">
    <property type="entry name" value="Fe-S cluster assembly (FSCA) domain-like"/>
    <property type="match status" value="1"/>
</dbReference>
<dbReference type="FunFam" id="3.40.50.300:FF:001119">
    <property type="entry name" value="Iron-sulfur cluster carrier protein"/>
    <property type="match status" value="1"/>
</dbReference>
<dbReference type="GO" id="GO:0016887">
    <property type="term" value="F:ATP hydrolysis activity"/>
    <property type="evidence" value="ECO:0007669"/>
    <property type="project" value="UniProtKB-UniRule"/>
</dbReference>
<comment type="similarity">
    <text evidence="8">Belongs to the Mrp/NBP35 ATP-binding proteins family.</text>
</comment>
<evidence type="ECO:0000256" key="9">
    <source>
        <dbReference type="SAM" id="MobiDB-lite"/>
    </source>
</evidence>
<dbReference type="InterPro" id="IPR000808">
    <property type="entry name" value="Mrp-like_CS"/>
</dbReference>
<sequence length="370" mass="38378">MSVNREAALREISDIPMPDGKTLAAADIIRAFTVDGGTVRFVLEVADSAAARMLAPVEAEARRRLEALPGVEKVQIVMTAQAAAGQGKPHGDPVRTSGQGGPAPSLQIGRHPTAQAGPQPIPGVKHIIAIGSGKGGVGKSTVTSNLAVALARAGRKVGLLDADIYGPSQPRMMGVSGRPASPDGQRIEPLQAHGVTVMSIGLMLKEGEAVVWRGPMLMGALQQLLQQVNWGELDVLLIDLPPGTGDVQLSLCQKAPVTGAIIVSTPQDVALIDARRAIDMFNKLKTPVLGLVENMSSYICPNCGHEAHLFGHGGVAAEAAELDLPFLGELPLQLEVRLAGDSGRPAALGEGIVADAYARLADRLIKGGIA</sequence>
<evidence type="ECO:0000256" key="4">
    <source>
        <dbReference type="ARBA" id="ARBA00022741"/>
    </source>
</evidence>
<comment type="function">
    <text evidence="8">Binds and transfers iron-sulfur (Fe-S) clusters to target apoproteins. Can hydrolyze ATP.</text>
</comment>
<evidence type="ECO:0000256" key="6">
    <source>
        <dbReference type="ARBA" id="ARBA00023004"/>
    </source>
</evidence>
<dbReference type="InterPro" id="IPR027417">
    <property type="entry name" value="P-loop_NTPase"/>
</dbReference>
<dbReference type="InterPro" id="IPR019591">
    <property type="entry name" value="Mrp/NBP35_ATP-bd"/>
</dbReference>
<keyword evidence="6 8" id="KW-0408">Iron</keyword>
<organism evidence="11 12">
    <name type="scientific">Paracoccus amoyensis</name>
    <dbReference type="NCBI Taxonomy" id="2760093"/>
    <lineage>
        <taxon>Bacteria</taxon>
        <taxon>Pseudomonadati</taxon>
        <taxon>Pseudomonadota</taxon>
        <taxon>Alphaproteobacteria</taxon>
        <taxon>Rhodobacterales</taxon>
        <taxon>Paracoccaceae</taxon>
        <taxon>Paracoccus</taxon>
    </lineage>
</organism>
<evidence type="ECO:0000256" key="3">
    <source>
        <dbReference type="ARBA" id="ARBA00022723"/>
    </source>
</evidence>
<dbReference type="InterPro" id="IPR044304">
    <property type="entry name" value="NUBPL-like"/>
</dbReference>
<feature type="domain" description="MIP18 family-like" evidence="10">
    <location>
        <begin position="7"/>
        <end position="75"/>
    </location>
</feature>
<dbReference type="PANTHER" id="PTHR42961">
    <property type="entry name" value="IRON-SULFUR PROTEIN NUBPL"/>
    <property type="match status" value="1"/>
</dbReference>
<dbReference type="HAMAP" id="MF_02040">
    <property type="entry name" value="Mrp_NBP35"/>
    <property type="match status" value="1"/>
</dbReference>
<evidence type="ECO:0000313" key="11">
    <source>
        <dbReference type="EMBL" id="MBC9248040.1"/>
    </source>
</evidence>
<comment type="similarity">
    <text evidence="2">In the C-terminal section; belongs to the Mrp/NBP35 ATP-binding proteins family.</text>
</comment>
<dbReference type="PROSITE" id="PS01215">
    <property type="entry name" value="MRP"/>
    <property type="match status" value="1"/>
</dbReference>
<dbReference type="SUPFAM" id="SSF52540">
    <property type="entry name" value="P-loop containing nucleoside triphosphate hydrolases"/>
    <property type="match status" value="1"/>
</dbReference>
<dbReference type="Pfam" id="PF10609">
    <property type="entry name" value="ParA"/>
    <property type="match status" value="1"/>
</dbReference>
<keyword evidence="7 8" id="KW-0411">Iron-sulfur</keyword>